<dbReference type="Proteomes" id="UP001176471">
    <property type="component" value="Unassembled WGS sequence"/>
</dbReference>
<dbReference type="EMBL" id="JAUQOM010000002">
    <property type="protein sequence ID" value="MDO7834846.1"/>
    <property type="molecule type" value="Genomic_DNA"/>
</dbReference>
<dbReference type="PANTHER" id="PTHR37981">
    <property type="entry name" value="LIPASE 2"/>
    <property type="match status" value="1"/>
</dbReference>
<organism evidence="2 3">
    <name type="scientific">Sphingobium cyanobacteriorum</name>
    <dbReference type="NCBI Taxonomy" id="3063954"/>
    <lineage>
        <taxon>Bacteria</taxon>
        <taxon>Pseudomonadati</taxon>
        <taxon>Pseudomonadota</taxon>
        <taxon>Alphaproteobacteria</taxon>
        <taxon>Sphingomonadales</taxon>
        <taxon>Sphingomonadaceae</taxon>
        <taxon>Sphingobium</taxon>
    </lineage>
</organism>
<evidence type="ECO:0000313" key="2">
    <source>
        <dbReference type="EMBL" id="MDO7834846.1"/>
    </source>
</evidence>
<feature type="domain" description="SGNH hydrolase-type esterase" evidence="1">
    <location>
        <begin position="53"/>
        <end position="300"/>
    </location>
</feature>
<sequence>MTGMAAGPVDFAMCGRQRMNGQYRATMMAALWPVLLLAGCATAPVAPSTRYVALGSSFAAGPGITVSADDPANRCTRSRDNYAHQLARLRHLDLVDVSCGGATTAHLLGPWNELAPQLDALTPDTALVTITIGGNDVGFVGYLFAQSCKTVQERPDLEQASAMCRGMAARQPAGPAPAAPTQAIWAKLDADLDRVVAQVRTRAPRARLIFVDYVSLLPTGAPCSQVPLSMDALATARATADRLAGITATVAQRNGAEVLRASDLSRGHDACAAEPWSNGLVARPGVDPFTPYHPNLAGMTAIATALDDLLRR</sequence>
<dbReference type="Gene3D" id="3.40.50.1110">
    <property type="entry name" value="SGNH hydrolase"/>
    <property type="match status" value="1"/>
</dbReference>
<dbReference type="GO" id="GO:0016787">
    <property type="term" value="F:hydrolase activity"/>
    <property type="evidence" value="ECO:0007669"/>
    <property type="project" value="UniProtKB-KW"/>
</dbReference>
<comment type="caution">
    <text evidence="2">The sequence shown here is derived from an EMBL/GenBank/DDBJ whole genome shotgun (WGS) entry which is preliminary data.</text>
</comment>
<dbReference type="SUPFAM" id="SSF52266">
    <property type="entry name" value="SGNH hydrolase"/>
    <property type="match status" value="1"/>
</dbReference>
<dbReference type="Pfam" id="PF13472">
    <property type="entry name" value="Lipase_GDSL_2"/>
    <property type="match status" value="1"/>
</dbReference>
<reference evidence="2" key="1">
    <citation type="submission" date="2023-07" db="EMBL/GenBank/DDBJ databases">
        <title>Bacterial whole genome sequence for Sphingobium sp. HBC34.</title>
        <authorList>
            <person name="Le V."/>
            <person name="Ko S.-R."/>
            <person name="Ahn C.-Y."/>
            <person name="Oh H.-M."/>
        </authorList>
    </citation>
    <scope>NUCLEOTIDE SEQUENCE</scope>
    <source>
        <strain evidence="2">HBC34</strain>
    </source>
</reference>
<accession>A0ABT8ZKW0</accession>
<dbReference type="InterPro" id="IPR036514">
    <property type="entry name" value="SGNH_hydro_sf"/>
</dbReference>
<dbReference type="CDD" id="cd01823">
    <property type="entry name" value="SEST_like"/>
    <property type="match status" value="1"/>
</dbReference>
<keyword evidence="2" id="KW-0378">Hydrolase</keyword>
<dbReference type="InterPro" id="IPR037460">
    <property type="entry name" value="SEST-like"/>
</dbReference>
<dbReference type="RefSeq" id="WP_304535319.1">
    <property type="nucleotide sequence ID" value="NZ_JAUQOM010000002.1"/>
</dbReference>
<evidence type="ECO:0000259" key="1">
    <source>
        <dbReference type="Pfam" id="PF13472"/>
    </source>
</evidence>
<name>A0ABT8ZKW0_9SPHN</name>
<dbReference type="PANTHER" id="PTHR37981:SF1">
    <property type="entry name" value="SGNH HYDROLASE-TYPE ESTERASE DOMAIN-CONTAINING PROTEIN"/>
    <property type="match status" value="1"/>
</dbReference>
<gene>
    <name evidence="2" type="ORF">Q4610_07275</name>
</gene>
<dbReference type="InterPro" id="IPR013830">
    <property type="entry name" value="SGNH_hydro"/>
</dbReference>
<evidence type="ECO:0000313" key="3">
    <source>
        <dbReference type="Proteomes" id="UP001176471"/>
    </source>
</evidence>
<proteinExistence type="predicted"/>
<keyword evidence="3" id="KW-1185">Reference proteome</keyword>
<protein>
    <submittedName>
        <fullName evidence="2">SGNH/GDSL hydrolase family protein</fullName>
        <ecNumber evidence="2">3.1.-.-</ecNumber>
    </submittedName>
</protein>
<dbReference type="EC" id="3.1.-.-" evidence="2"/>